<evidence type="ECO:0000259" key="1">
    <source>
        <dbReference type="SMART" id="SM00507"/>
    </source>
</evidence>
<dbReference type="GO" id="GO:0004519">
    <property type="term" value="F:endonuclease activity"/>
    <property type="evidence" value="ECO:0007669"/>
    <property type="project" value="UniProtKB-KW"/>
</dbReference>
<keyword evidence="3" id="KW-1185">Reference proteome</keyword>
<keyword evidence="2" id="KW-0378">Hydrolase</keyword>
<feature type="domain" description="HNH nuclease" evidence="1">
    <location>
        <begin position="371"/>
        <end position="426"/>
    </location>
</feature>
<keyword evidence="2" id="KW-0540">Nuclease</keyword>
<organism evidence="2 3">
    <name type="scientific">Nocardioides imazamoxiresistens</name>
    <dbReference type="NCBI Taxonomy" id="3231893"/>
    <lineage>
        <taxon>Bacteria</taxon>
        <taxon>Bacillati</taxon>
        <taxon>Actinomycetota</taxon>
        <taxon>Actinomycetes</taxon>
        <taxon>Propionibacteriales</taxon>
        <taxon>Nocardioidaceae</taxon>
        <taxon>Nocardioides</taxon>
    </lineage>
</organism>
<dbReference type="RefSeq" id="WP_315731783.1">
    <property type="nucleotide sequence ID" value="NZ_JAVYII010000002.1"/>
</dbReference>
<dbReference type="CDD" id="cd00085">
    <property type="entry name" value="HNHc"/>
    <property type="match status" value="1"/>
</dbReference>
<protein>
    <submittedName>
        <fullName evidence="2">HNH endonuclease signature motif containing protein</fullName>
    </submittedName>
</protein>
<evidence type="ECO:0000313" key="3">
    <source>
        <dbReference type="Proteomes" id="UP001268542"/>
    </source>
</evidence>
<proteinExistence type="predicted"/>
<reference evidence="2 3" key="1">
    <citation type="submission" date="2023-08" db="EMBL/GenBank/DDBJ databases">
        <title>Nocardioides seae sp. nov., a bacterium isolated from a soil.</title>
        <authorList>
            <person name="Wang X."/>
        </authorList>
    </citation>
    <scope>NUCLEOTIDE SEQUENCE [LARGE SCALE GENOMIC DNA]</scope>
    <source>
        <strain evidence="2 3">YZH12</strain>
    </source>
</reference>
<gene>
    <name evidence="2" type="ORF">RDV89_04695</name>
</gene>
<sequence>MTAALDLVDRAPLPADVLGEVRAARTAADAAEVRILELALEWAYAHPAAPGAAHPGAAHPLTGTSAYVEPVGRLDEDDVVAGGWFDLPQVAWDAPAAFAAASGTTTAAGARLIRDVLQLAHRLPRTWAATRAGRVPAWRARRVADAVAGQPGDVAAYVDEHVHESAGTVGARTLARMVDEAMLRLHAEDRELEQLAELDRRHATLHVETLNHTGLVEMSLRGDYVDLAALDATLDEVADALADPRLADLVGLAGCATAERKGVRRSLAVGVLADPAAAEALLAAARSGEADARSSARPGKRAVVHLYLSEAGFLGLDPVARLGGAAGGSGLPVLVEQVRDWLARRDTHVTVRPVMDAASTCSSDRYEIPDRLRQQVLALHTTCIFPWCDTAAEACDLDHLDPWRDDGSGGATASDNLAPLCRHHHRLKTLAGWRVRRLCAGTYLWTDPHGRTYLRLPVGTFTLDPESSAAGRLRPRD</sequence>
<accession>A0ABU3PSZ6</accession>
<dbReference type="Proteomes" id="UP001268542">
    <property type="component" value="Unassembled WGS sequence"/>
</dbReference>
<keyword evidence="2" id="KW-0255">Endonuclease</keyword>
<dbReference type="SMART" id="SM00507">
    <property type="entry name" value="HNHc"/>
    <property type="match status" value="1"/>
</dbReference>
<comment type="caution">
    <text evidence="2">The sequence shown here is derived from an EMBL/GenBank/DDBJ whole genome shotgun (WGS) entry which is preliminary data.</text>
</comment>
<dbReference type="InterPro" id="IPR003615">
    <property type="entry name" value="HNH_nuc"/>
</dbReference>
<evidence type="ECO:0000313" key="2">
    <source>
        <dbReference type="EMBL" id="MDT9592351.1"/>
    </source>
</evidence>
<dbReference type="EMBL" id="JAVYII010000002">
    <property type="protein sequence ID" value="MDT9592351.1"/>
    <property type="molecule type" value="Genomic_DNA"/>
</dbReference>
<name>A0ABU3PSZ6_9ACTN</name>
<dbReference type="Gene3D" id="1.10.30.50">
    <property type="match status" value="1"/>
</dbReference>